<sequence>MASALKKKMLSDVNRYFAAEILLAVFDCLFFAPQPWRSFVTIRLTCLAICKRWRHLITTEGQYWTWLQVQPTTRQEYLDLCLSRATLGVRLQIFRWTRPALYGDDSSPFVAKFKELLLRHASNLKTLQLNGGCYEDWVAELTAVADIYLPWLTDMVLTEKTITFSDGGDEPWRLYSQLEIKRGMILYALGSPPWELTDMRTVAVVHGPGDTTSNNSEEASRVTFHLEFGMLEREARTFVLPSVRHLTVACATKPSIQWLSVLDIPSLGSVRVELKESVDLTTMRIVCARMLPVVGKFSLHVGAQRKPDLYDVWRQLQKVTHVNLRGAEVKVAVDLVRLLTEDTTVMPFLKRLIVEGVVDSHLVRLLFAKRGPDMTFISTRGEGGVEWKSMIGGDWLAVRRGRDEWSFEAIGEGYVL</sequence>
<comment type="caution">
    <text evidence="1">The sequence shown here is derived from an EMBL/GenBank/DDBJ whole genome shotgun (WGS) entry which is preliminary data.</text>
</comment>
<organism evidence="1 2">
    <name type="scientific">Favolaschia claudopus</name>
    <dbReference type="NCBI Taxonomy" id="2862362"/>
    <lineage>
        <taxon>Eukaryota</taxon>
        <taxon>Fungi</taxon>
        <taxon>Dikarya</taxon>
        <taxon>Basidiomycota</taxon>
        <taxon>Agaricomycotina</taxon>
        <taxon>Agaricomycetes</taxon>
        <taxon>Agaricomycetidae</taxon>
        <taxon>Agaricales</taxon>
        <taxon>Marasmiineae</taxon>
        <taxon>Mycenaceae</taxon>
        <taxon>Favolaschia</taxon>
    </lineage>
</organism>
<proteinExistence type="predicted"/>
<evidence type="ECO:0008006" key="3">
    <source>
        <dbReference type="Google" id="ProtNLM"/>
    </source>
</evidence>
<dbReference type="Proteomes" id="UP001362999">
    <property type="component" value="Unassembled WGS sequence"/>
</dbReference>
<evidence type="ECO:0000313" key="1">
    <source>
        <dbReference type="EMBL" id="KAK6968960.1"/>
    </source>
</evidence>
<keyword evidence="2" id="KW-1185">Reference proteome</keyword>
<dbReference type="AlphaFoldDB" id="A0AAV9Z277"/>
<protein>
    <recommendedName>
        <fullName evidence="3">F-box domain-containing protein</fullName>
    </recommendedName>
</protein>
<dbReference type="EMBL" id="JAWWNJ010000238">
    <property type="protein sequence ID" value="KAK6968960.1"/>
    <property type="molecule type" value="Genomic_DNA"/>
</dbReference>
<reference evidence="1 2" key="1">
    <citation type="journal article" date="2024" name="J Genomics">
        <title>Draft genome sequencing and assembly of Favolaschia claudopus CIRM-BRFM 2984 isolated from oak limbs.</title>
        <authorList>
            <person name="Navarro D."/>
            <person name="Drula E."/>
            <person name="Chaduli D."/>
            <person name="Cazenave R."/>
            <person name="Ahrendt S."/>
            <person name="Wang J."/>
            <person name="Lipzen A."/>
            <person name="Daum C."/>
            <person name="Barry K."/>
            <person name="Grigoriev I.V."/>
            <person name="Favel A."/>
            <person name="Rosso M.N."/>
            <person name="Martin F."/>
        </authorList>
    </citation>
    <scope>NUCLEOTIDE SEQUENCE [LARGE SCALE GENOMIC DNA]</scope>
    <source>
        <strain evidence="1 2">CIRM-BRFM 2984</strain>
    </source>
</reference>
<name>A0AAV9Z277_9AGAR</name>
<gene>
    <name evidence="1" type="ORF">R3P38DRAFT_3148851</name>
</gene>
<accession>A0AAV9Z277</accession>
<evidence type="ECO:0000313" key="2">
    <source>
        <dbReference type="Proteomes" id="UP001362999"/>
    </source>
</evidence>